<evidence type="ECO:0000313" key="10">
    <source>
        <dbReference type="EMBL" id="CRG97211.1"/>
    </source>
</evidence>
<feature type="domain" description="tRNA-specific 2-thiouridylase MnmA-like C-terminal" evidence="9">
    <location>
        <begin position="683"/>
        <end position="756"/>
    </location>
</feature>
<evidence type="ECO:0000256" key="1">
    <source>
        <dbReference type="ARBA" id="ARBA00022555"/>
    </source>
</evidence>
<dbReference type="GO" id="GO:0005524">
    <property type="term" value="F:ATP binding"/>
    <property type="evidence" value="ECO:0007669"/>
    <property type="project" value="UniProtKB-KW"/>
</dbReference>
<evidence type="ECO:0000256" key="6">
    <source>
        <dbReference type="ARBA" id="ARBA00022884"/>
    </source>
</evidence>
<dbReference type="Pfam" id="PF20258">
    <property type="entry name" value="tRNA_Me_trans_C"/>
    <property type="match status" value="1"/>
</dbReference>
<keyword evidence="1" id="KW-0820">tRNA-binding</keyword>
<dbReference type="Proteomes" id="UP000220797">
    <property type="component" value="Unassembled WGS sequence"/>
</dbReference>
<keyword evidence="5" id="KW-0067">ATP-binding</keyword>
<evidence type="ECO:0000313" key="11">
    <source>
        <dbReference type="Proteomes" id="UP000220797"/>
    </source>
</evidence>
<dbReference type="PANTHER" id="PTHR43052:SF1">
    <property type="entry name" value="TRNA-5-TAURINOMETHYLURIDINE 2-SULFURTRANSFERASE"/>
    <property type="match status" value="1"/>
</dbReference>
<accession>A0A1J1GXB2</accession>
<dbReference type="AlphaFoldDB" id="A0A1J1GXB2"/>
<name>A0A1J1GXB2_PLAGA</name>
<proteinExistence type="predicted"/>
<evidence type="ECO:0000256" key="2">
    <source>
        <dbReference type="ARBA" id="ARBA00022679"/>
    </source>
</evidence>
<dbReference type="EC" id="2.1.1.61" evidence="10"/>
<keyword evidence="6" id="KW-0694">RNA-binding</keyword>
<dbReference type="InterPro" id="IPR014729">
    <property type="entry name" value="Rossmann-like_a/b/a_fold"/>
</dbReference>
<evidence type="ECO:0000256" key="8">
    <source>
        <dbReference type="SAM" id="SignalP"/>
    </source>
</evidence>
<keyword evidence="11" id="KW-1185">Reference proteome</keyword>
<evidence type="ECO:0000256" key="7">
    <source>
        <dbReference type="ARBA" id="ARBA00023157"/>
    </source>
</evidence>
<evidence type="ECO:0000256" key="5">
    <source>
        <dbReference type="ARBA" id="ARBA00022840"/>
    </source>
</evidence>
<keyword evidence="8" id="KW-0732">Signal</keyword>
<keyword evidence="10" id="KW-0489">Methyltransferase</keyword>
<evidence type="ECO:0000256" key="4">
    <source>
        <dbReference type="ARBA" id="ARBA00022741"/>
    </source>
</evidence>
<dbReference type="OMA" id="HYAMIST"/>
<evidence type="ECO:0000259" key="9">
    <source>
        <dbReference type="Pfam" id="PF20258"/>
    </source>
</evidence>
<keyword evidence="3" id="KW-0819">tRNA processing</keyword>
<dbReference type="PANTHER" id="PTHR43052">
    <property type="match status" value="1"/>
</dbReference>
<dbReference type="Gene3D" id="3.40.50.620">
    <property type="entry name" value="HUPs"/>
    <property type="match status" value="1"/>
</dbReference>
<keyword evidence="2 10" id="KW-0808">Transferase</keyword>
<dbReference type="GeneID" id="39733323"/>
<gene>
    <name evidence="10" type="ORF">PGAL8A_00479000</name>
</gene>
<dbReference type="GO" id="GO:0004808">
    <property type="term" value="F:tRNA (5-methylaminomethyl-2-thiouridylate)(34)-methyltransferase activity"/>
    <property type="evidence" value="ECO:0007669"/>
    <property type="project" value="UniProtKB-EC"/>
</dbReference>
<dbReference type="InterPro" id="IPR051305">
    <property type="entry name" value="tRNA_2-thiouridylase_MnmA"/>
</dbReference>
<keyword evidence="7" id="KW-1015">Disulfide bond</keyword>
<evidence type="ECO:0000256" key="3">
    <source>
        <dbReference type="ARBA" id="ARBA00022694"/>
    </source>
</evidence>
<keyword evidence="4" id="KW-0547">Nucleotide-binding</keyword>
<dbReference type="Pfam" id="PF03054">
    <property type="entry name" value="tRNA_Me_trans"/>
    <property type="match status" value="1"/>
</dbReference>
<dbReference type="GO" id="GO:0032259">
    <property type="term" value="P:methylation"/>
    <property type="evidence" value="ECO:0007669"/>
    <property type="project" value="UniProtKB-KW"/>
</dbReference>
<dbReference type="RefSeq" id="XP_028530014.1">
    <property type="nucleotide sequence ID" value="XM_028673575.1"/>
</dbReference>
<dbReference type="InterPro" id="IPR046885">
    <property type="entry name" value="MnmA-like_C"/>
</dbReference>
<feature type="chain" id="PRO_5013198724" evidence="8">
    <location>
        <begin position="18"/>
        <end position="815"/>
    </location>
</feature>
<protein>
    <submittedName>
        <fullName evidence="10">tRNA methyltransferase, putative</fullName>
        <ecNumber evidence="10">2.1.1.61</ecNumber>
    </submittedName>
</protein>
<comment type="caution">
    <text evidence="10">The sequence shown here is derived from an EMBL/GenBank/DDBJ whole genome shotgun (WGS) entry which is preliminary data.</text>
</comment>
<sequence>MFIVLIYFILCLSFSDNKIIRNEKIGVNGYINNVKINTINWSKKLYNNKNFKRNIRIIYEDLKSLNERENKINYLIKRNIETCKNNYFPLIKKKFTNKDISDFTKEKKQFFINKVRKNVFYKYVYNCNSSVYLAIDIIRKIKKQNEKLKRDKCFPNLELNNEKKYVNNKRKKTTLNILKRKDDIDDIIKYNLKKRKYLITIDGFSDNLLLCCFLHSLLKGLQQVNLNFFLKMDIKQIANHLKNLFTIHFNIEHIINYIYEYIKNFILKEDIKNNKRKIKNKEKVSFKLNESMLDSKNSIEDKKIILNPDENSMKIYPYPRVAHMLSGGIDSLMALFLLEKKKYYIDNFFFNFNNYNCSKNDLKYVKRICKKRRNLYIININDEYFKRVLVPMLKNYSKGEIPNPDIICNKKIKYSFFLKIIKSLYKKKNNVFNYSYISTGHYAMISTNDTHNANNFFNNNFPYLYEKNEKEHIGKKKYKLLVSSDRKKDQTFFLSSFSENQLSKFIFPLCLHTKENIKNFMKKENIDYYNKNETKGLCLYGNVNMHLLLKAYLKNDKDIKNENISEKSSSELNTNDLLTFKEKYISSFNLNYINYIISIDDEIVIDKNYDIHFYAIGQNKYITNFIHSLYNKRIKKNCKNLFSSCQWIVAYKKMIENKDKNLRENFIYVTKKYKDDLFKNIRTKCKLKNIKWIEGKVPICLKKQKRSKDEKIIFVKIRNNENIKRAKIKFLLNNTAYLKLQKEDIGLSPGQIISFYFPFILKNRKIKYIYSLNKYQSNLIYYQCIGSSKISNQFLDFKLYQKILNIHKNNSLIIF</sequence>
<reference evidence="10" key="1">
    <citation type="submission" date="2015-04" db="EMBL/GenBank/DDBJ databases">
        <authorList>
            <consortium name="Pathogen Informatics"/>
        </authorList>
    </citation>
    <scope>NUCLEOTIDE SEQUENCE [LARGE SCALE GENOMIC DNA]</scope>
    <source>
        <strain evidence="10">8A</strain>
    </source>
</reference>
<dbReference type="OrthoDB" id="3685at2759"/>
<dbReference type="VEuPathDB" id="PlasmoDB:PGAL8A_00479000"/>
<dbReference type="GO" id="GO:0008033">
    <property type="term" value="P:tRNA processing"/>
    <property type="evidence" value="ECO:0007669"/>
    <property type="project" value="UniProtKB-KW"/>
</dbReference>
<organism evidence="10 11">
    <name type="scientific">Plasmodium gallinaceum</name>
    <dbReference type="NCBI Taxonomy" id="5849"/>
    <lineage>
        <taxon>Eukaryota</taxon>
        <taxon>Sar</taxon>
        <taxon>Alveolata</taxon>
        <taxon>Apicomplexa</taxon>
        <taxon>Aconoidasida</taxon>
        <taxon>Haemosporida</taxon>
        <taxon>Plasmodiidae</taxon>
        <taxon>Plasmodium</taxon>
        <taxon>Plasmodium (Haemamoeba)</taxon>
    </lineage>
</organism>
<dbReference type="EMBL" id="CVMV01000096">
    <property type="protein sequence ID" value="CRG97211.1"/>
    <property type="molecule type" value="Genomic_DNA"/>
</dbReference>
<dbReference type="SUPFAM" id="SSF52402">
    <property type="entry name" value="Adenine nucleotide alpha hydrolases-like"/>
    <property type="match status" value="1"/>
</dbReference>
<feature type="signal peptide" evidence="8">
    <location>
        <begin position="1"/>
        <end position="17"/>
    </location>
</feature>
<dbReference type="GO" id="GO:0000049">
    <property type="term" value="F:tRNA binding"/>
    <property type="evidence" value="ECO:0007669"/>
    <property type="project" value="UniProtKB-KW"/>
</dbReference>